<dbReference type="EMBL" id="JELY01003520">
    <property type="protein sequence ID" value="KYF48280.1"/>
    <property type="molecule type" value="Genomic_DNA"/>
</dbReference>
<dbReference type="Proteomes" id="UP000075420">
    <property type="component" value="Unassembled WGS sequence"/>
</dbReference>
<evidence type="ECO:0000313" key="3">
    <source>
        <dbReference type="Proteomes" id="UP000075420"/>
    </source>
</evidence>
<organism evidence="2 3">
    <name type="scientific">Sorangium cellulosum</name>
    <name type="common">Polyangium cellulosum</name>
    <dbReference type="NCBI Taxonomy" id="56"/>
    <lineage>
        <taxon>Bacteria</taxon>
        <taxon>Pseudomonadati</taxon>
        <taxon>Myxococcota</taxon>
        <taxon>Polyangia</taxon>
        <taxon>Polyangiales</taxon>
        <taxon>Polyangiaceae</taxon>
        <taxon>Sorangium</taxon>
    </lineage>
</organism>
<name>A0A150P0F8_SORCE</name>
<gene>
    <name evidence="2" type="ORF">BE08_15185</name>
</gene>
<reference evidence="2 3" key="1">
    <citation type="submission" date="2014-02" db="EMBL/GenBank/DDBJ databases">
        <title>The small core and large imbalanced accessory genome model reveals a collaborative survival strategy of Sorangium cellulosum strains in nature.</title>
        <authorList>
            <person name="Han K."/>
            <person name="Peng R."/>
            <person name="Blom J."/>
            <person name="Li Y.-Z."/>
        </authorList>
    </citation>
    <scope>NUCLEOTIDE SEQUENCE [LARGE SCALE GENOMIC DNA]</scope>
    <source>
        <strain evidence="2 3">So0157-25</strain>
    </source>
</reference>
<keyword evidence="1" id="KW-0732">Signal</keyword>
<evidence type="ECO:0000256" key="1">
    <source>
        <dbReference type="SAM" id="SignalP"/>
    </source>
</evidence>
<feature type="signal peptide" evidence="1">
    <location>
        <begin position="1"/>
        <end position="26"/>
    </location>
</feature>
<dbReference type="InterPro" id="IPR030895">
    <property type="entry name" value="T5SS_PEPC_rpt"/>
</dbReference>
<comment type="caution">
    <text evidence="2">The sequence shown here is derived from an EMBL/GenBank/DDBJ whole genome shotgun (WGS) entry which is preliminary data.</text>
</comment>
<evidence type="ECO:0000313" key="2">
    <source>
        <dbReference type="EMBL" id="KYF48280.1"/>
    </source>
</evidence>
<proteinExistence type="predicted"/>
<accession>A0A150P0F8</accession>
<evidence type="ECO:0008006" key="4">
    <source>
        <dbReference type="Google" id="ProtNLM"/>
    </source>
</evidence>
<dbReference type="AlphaFoldDB" id="A0A150P0F8"/>
<protein>
    <recommendedName>
        <fullName evidence="4">Secreted protein</fullName>
    </recommendedName>
</protein>
<sequence length="496" mass="50803">MNHRARYNLSALIAAASLSVGGPASADVTIWGNVSPQNPADPWDLGLNRLRVGTGAVEVTDGGTLISPGATVSASYDPGFILVDGYGSTWINNGSIEIGDDFGSQLVIRDGAEAITDELVVGIRGDNKYGRALVEGYDATLTSRTTTYIGTMGHGTLELRQGASFFSHDVYFGGILGPSCGTCTGEAIVTGSATRWVSTGEFVLGVRSRGLLDIRSGQLSTVNARIVGDDFMSSRASVSGWGGTWTNEGLLQVGSNVGYGTLTVGAYGTLITEDTEIRSELGGGFVKVNDVYASWLNSGDVSIFAALSQSPSLLIDKGASVRIGGLLRTALLFGGYPYLGPSVRLAKGDLVAGAIEVDAGDFDFAGGRLETGSFVGDLANTQAGELSVGEVYPSTSITGSYGQGPDAAVGITVAGTGALPLLQVDGDVHLDGALEVLPADGSVSFQAGDTIVLLGWSGDLTGTFATVNIALPLAPGLAWDTSALYTTGEITVVTAI</sequence>
<dbReference type="NCBIfam" id="TIGR04393">
    <property type="entry name" value="rpt_T5SS_PEPC"/>
    <property type="match status" value="1"/>
</dbReference>
<feature type="chain" id="PRO_5007565439" description="Secreted protein" evidence="1">
    <location>
        <begin position="27"/>
        <end position="496"/>
    </location>
</feature>